<dbReference type="InterPro" id="IPR055706">
    <property type="entry name" value="Slg1/2_DUF7282"/>
</dbReference>
<proteinExistence type="predicted"/>
<dbReference type="EMBL" id="FODV01000039">
    <property type="protein sequence ID" value="SEP30333.1"/>
    <property type="molecule type" value="Genomic_DNA"/>
</dbReference>
<evidence type="ECO:0000313" key="2">
    <source>
        <dbReference type="EMBL" id="SEP30333.1"/>
    </source>
</evidence>
<dbReference type="RefSeq" id="WP_139246810.1">
    <property type="nucleotide sequence ID" value="NZ_FODV01000039.1"/>
</dbReference>
<protein>
    <recommendedName>
        <fullName evidence="1">DUF7282 domain-containing protein</fullName>
    </recommendedName>
</protein>
<dbReference type="Proteomes" id="UP000199126">
    <property type="component" value="Unassembled WGS sequence"/>
</dbReference>
<reference evidence="3" key="1">
    <citation type="submission" date="2016-10" db="EMBL/GenBank/DDBJ databases">
        <authorList>
            <person name="Varghese N."/>
            <person name="Submissions S."/>
        </authorList>
    </citation>
    <scope>NUCLEOTIDE SEQUENCE [LARGE SCALE GENOMIC DNA]</scope>
    <source>
        <strain evidence="3">CGMCC 1.10121</strain>
    </source>
</reference>
<organism evidence="2 3">
    <name type="scientific">Halogranum amylolyticum</name>
    <dbReference type="NCBI Taxonomy" id="660520"/>
    <lineage>
        <taxon>Archaea</taxon>
        <taxon>Methanobacteriati</taxon>
        <taxon>Methanobacteriota</taxon>
        <taxon>Stenosarchaea group</taxon>
        <taxon>Halobacteria</taxon>
        <taxon>Halobacteriales</taxon>
        <taxon>Haloferacaceae</taxon>
    </lineage>
</organism>
<dbReference type="AlphaFoldDB" id="A0A1H8WS54"/>
<accession>A0A1H8WS54</accession>
<dbReference type="OrthoDB" id="239724at2157"/>
<gene>
    <name evidence="2" type="ORF">SAMN04487948_1398</name>
</gene>
<dbReference type="Pfam" id="PF23951">
    <property type="entry name" value="DUF7282"/>
    <property type="match status" value="1"/>
</dbReference>
<evidence type="ECO:0000313" key="3">
    <source>
        <dbReference type="Proteomes" id="UP000199126"/>
    </source>
</evidence>
<keyword evidence="3" id="KW-1185">Reference proteome</keyword>
<sequence>MGTTLLAAGIGTTSAAKSDDAESIQKTSLTFADQSPHYGTVYVTDVTLPEDGFIALHDASFFTEGPVVGVSAPLAKGTYSKLPVEFTEYPDGPLTVAAIAHQDTPSDGVFTYPDDGDQPFLDDGAVVHDTAWISPE</sequence>
<name>A0A1H8WS54_9EURY</name>
<evidence type="ECO:0000259" key="1">
    <source>
        <dbReference type="Pfam" id="PF23951"/>
    </source>
</evidence>
<feature type="domain" description="DUF7282" evidence="1">
    <location>
        <begin position="28"/>
        <end position="131"/>
    </location>
</feature>